<evidence type="ECO:0000313" key="2">
    <source>
        <dbReference type="Proteomes" id="UP000010556"/>
    </source>
</evidence>
<gene>
    <name evidence="1" type="ORF">MDA_GLEAN10006175</name>
</gene>
<accession>L5MJ13</accession>
<evidence type="ECO:0000313" key="1">
    <source>
        <dbReference type="EMBL" id="ELK38619.1"/>
    </source>
</evidence>
<name>L5MJ13_MYODS</name>
<dbReference type="AlphaFoldDB" id="L5MJ13"/>
<dbReference type="Proteomes" id="UP000010556">
    <property type="component" value="Unassembled WGS sequence"/>
</dbReference>
<sequence length="143" mass="15586">MQEEEDSQRFVWVLAFPTQKPSIIPHFKLRLLSTAFCGLAPPHPHLHYSNRTLTSPNFPPAPVTCSLPYSAGSRACGPSPGLLRASSKSHLPALGETFLLSRCSQNHPSFLSSQAAHDGPLHRSPYFIIDASLSAFCTSYLAP</sequence>
<reference evidence="2" key="1">
    <citation type="journal article" date="2013" name="Science">
        <title>Comparative analysis of bat genomes provides insight into the evolution of flight and immunity.</title>
        <authorList>
            <person name="Zhang G."/>
            <person name="Cowled C."/>
            <person name="Shi Z."/>
            <person name="Huang Z."/>
            <person name="Bishop-Lilly K.A."/>
            <person name="Fang X."/>
            <person name="Wynne J.W."/>
            <person name="Xiong Z."/>
            <person name="Baker M.L."/>
            <person name="Zhao W."/>
            <person name="Tachedjian M."/>
            <person name="Zhu Y."/>
            <person name="Zhou P."/>
            <person name="Jiang X."/>
            <person name="Ng J."/>
            <person name="Yang L."/>
            <person name="Wu L."/>
            <person name="Xiao J."/>
            <person name="Feng Y."/>
            <person name="Chen Y."/>
            <person name="Sun X."/>
            <person name="Zhang Y."/>
            <person name="Marsh G.A."/>
            <person name="Crameri G."/>
            <person name="Broder C.C."/>
            <person name="Frey K.G."/>
            <person name="Wang L.F."/>
            <person name="Wang J."/>
        </authorList>
    </citation>
    <scope>NUCLEOTIDE SEQUENCE [LARGE SCALE GENOMIC DNA]</scope>
</reference>
<organism evidence="1 2">
    <name type="scientific">Myotis davidii</name>
    <name type="common">David's myotis</name>
    <dbReference type="NCBI Taxonomy" id="225400"/>
    <lineage>
        <taxon>Eukaryota</taxon>
        <taxon>Metazoa</taxon>
        <taxon>Chordata</taxon>
        <taxon>Craniata</taxon>
        <taxon>Vertebrata</taxon>
        <taxon>Euteleostomi</taxon>
        <taxon>Mammalia</taxon>
        <taxon>Eutheria</taxon>
        <taxon>Laurasiatheria</taxon>
        <taxon>Chiroptera</taxon>
        <taxon>Yangochiroptera</taxon>
        <taxon>Vespertilionidae</taxon>
        <taxon>Myotis</taxon>
    </lineage>
</organism>
<keyword evidence="2" id="KW-1185">Reference proteome</keyword>
<dbReference type="EMBL" id="KB098737">
    <property type="protein sequence ID" value="ELK38619.1"/>
    <property type="molecule type" value="Genomic_DNA"/>
</dbReference>
<proteinExistence type="predicted"/>
<protein>
    <submittedName>
        <fullName evidence="1">Uncharacterized protein</fullName>
    </submittedName>
</protein>